<gene>
    <name evidence="4" type="ORF">BCR35DRAFT_286033</name>
</gene>
<proteinExistence type="predicted"/>
<dbReference type="GO" id="GO:0031965">
    <property type="term" value="C:nuclear membrane"/>
    <property type="evidence" value="ECO:0007669"/>
    <property type="project" value="InterPro"/>
</dbReference>
<evidence type="ECO:0000256" key="1">
    <source>
        <dbReference type="SAM" id="MobiDB-lite"/>
    </source>
</evidence>
<feature type="compositionally biased region" description="Low complexity" evidence="1">
    <location>
        <begin position="79"/>
        <end position="89"/>
    </location>
</feature>
<evidence type="ECO:0000313" key="4">
    <source>
        <dbReference type="EMBL" id="ORY92681.1"/>
    </source>
</evidence>
<feature type="compositionally biased region" description="Acidic residues" evidence="1">
    <location>
        <begin position="124"/>
        <end position="136"/>
    </location>
</feature>
<accession>A0A1Y2G410</accession>
<dbReference type="OrthoDB" id="5961at2759"/>
<evidence type="ECO:0000256" key="2">
    <source>
        <dbReference type="SAM" id="Phobius"/>
    </source>
</evidence>
<feature type="region of interest" description="Disordered" evidence="1">
    <location>
        <begin position="1"/>
        <end position="196"/>
    </location>
</feature>
<feature type="transmembrane region" description="Helical" evidence="2">
    <location>
        <begin position="349"/>
        <end position="369"/>
    </location>
</feature>
<dbReference type="GO" id="GO:0055088">
    <property type="term" value="P:lipid homeostasis"/>
    <property type="evidence" value="ECO:0007669"/>
    <property type="project" value="InterPro"/>
</dbReference>
<feature type="non-terminal residue" evidence="4">
    <location>
        <position position="378"/>
    </location>
</feature>
<dbReference type="STRING" id="106004.A0A1Y2G410"/>
<protein>
    <submittedName>
        <fullName evidence="4">Di-sulfide bridge nucleocytoplasmic transport domain-domain-containing protein</fullName>
    </submittedName>
</protein>
<dbReference type="InterPro" id="IPR040202">
    <property type="entry name" value="Brl1/Brr6"/>
</dbReference>
<organism evidence="4 5">
    <name type="scientific">Leucosporidium creatinivorum</name>
    <dbReference type="NCBI Taxonomy" id="106004"/>
    <lineage>
        <taxon>Eukaryota</taxon>
        <taxon>Fungi</taxon>
        <taxon>Dikarya</taxon>
        <taxon>Basidiomycota</taxon>
        <taxon>Pucciniomycotina</taxon>
        <taxon>Microbotryomycetes</taxon>
        <taxon>Leucosporidiales</taxon>
        <taxon>Leucosporidium</taxon>
    </lineage>
</organism>
<feature type="domain" description="Brl1/Brr6" evidence="3">
    <location>
        <begin position="237"/>
        <end position="361"/>
    </location>
</feature>
<dbReference type="SMART" id="SM01042">
    <property type="entry name" value="Brr6_like_C_C"/>
    <property type="match status" value="1"/>
</dbReference>
<name>A0A1Y2G410_9BASI</name>
<sequence>MRRFPPPPGSGAGAPSTPLRRSTEAPMQFEWEQPRAYPASPFAAASAGADDDGERAKKRTHYEAMDVDTPPRPSFPPSATATTNPFHFAAPPPAAEEILPDGHLTFDSSNFDPKDAFGLSGAEVDAEQEAGDESMLDGEKEEHATSSALSVIGAGDSRRRKGGVGAGAASRRDRSPERRRKATEDDEDRDGEGAVLGGRRMQGSEFSFQVHHHHAGDGGTATPLPERWLNSNTPYVLLGYLQFGSLTLLAVLFLFISCLFLYTLYADIQARLASLTVELRAEILQCAKAYVDNRCEPATRIPAMERRCSGWEECMGREVVVVGKTRVVAETLAEVVNGFVDVISFKTMLFVILTLGLCIYGSSVALSILPARPSASTP</sequence>
<dbReference type="InterPro" id="IPR018767">
    <property type="entry name" value="Brl1/Brr6_dom"/>
</dbReference>
<dbReference type="PANTHER" id="PTHR28136:SF1">
    <property type="entry name" value="NUCLEUS EXPORT PROTEIN BRL1"/>
    <property type="match status" value="1"/>
</dbReference>
<dbReference type="GO" id="GO:0006998">
    <property type="term" value="P:nuclear envelope organization"/>
    <property type="evidence" value="ECO:0007669"/>
    <property type="project" value="InterPro"/>
</dbReference>
<keyword evidence="2" id="KW-0472">Membrane</keyword>
<dbReference type="EMBL" id="MCGR01000001">
    <property type="protein sequence ID" value="ORY92681.1"/>
    <property type="molecule type" value="Genomic_DNA"/>
</dbReference>
<keyword evidence="2" id="KW-0812">Transmembrane</keyword>
<keyword evidence="2" id="KW-1133">Transmembrane helix</keyword>
<keyword evidence="5" id="KW-1185">Reference proteome</keyword>
<reference evidence="4 5" key="1">
    <citation type="submission" date="2016-07" db="EMBL/GenBank/DDBJ databases">
        <title>Pervasive Adenine N6-methylation of Active Genes in Fungi.</title>
        <authorList>
            <consortium name="DOE Joint Genome Institute"/>
            <person name="Mondo S.J."/>
            <person name="Dannebaum R.O."/>
            <person name="Kuo R.C."/>
            <person name="Labutti K."/>
            <person name="Haridas S."/>
            <person name="Kuo A."/>
            <person name="Salamov A."/>
            <person name="Ahrendt S.R."/>
            <person name="Lipzen A."/>
            <person name="Sullivan W."/>
            <person name="Andreopoulos W.B."/>
            <person name="Clum A."/>
            <person name="Lindquist E."/>
            <person name="Daum C."/>
            <person name="Ramamoorthy G.K."/>
            <person name="Gryganskyi A."/>
            <person name="Culley D."/>
            <person name="Magnuson J.K."/>
            <person name="James T.Y."/>
            <person name="O'Malley M.A."/>
            <person name="Stajich J.E."/>
            <person name="Spatafora J.W."/>
            <person name="Visel A."/>
            <person name="Grigoriev I.V."/>
        </authorList>
    </citation>
    <scope>NUCLEOTIDE SEQUENCE [LARGE SCALE GENOMIC DNA]</scope>
    <source>
        <strain evidence="4 5">62-1032</strain>
    </source>
</reference>
<dbReference type="PANTHER" id="PTHR28136">
    <property type="entry name" value="NUCLEUS EXPORT PROTEIN BRR6"/>
    <property type="match status" value="1"/>
</dbReference>
<dbReference type="Proteomes" id="UP000193467">
    <property type="component" value="Unassembled WGS sequence"/>
</dbReference>
<evidence type="ECO:0000313" key="5">
    <source>
        <dbReference type="Proteomes" id="UP000193467"/>
    </source>
</evidence>
<dbReference type="AlphaFoldDB" id="A0A1Y2G410"/>
<feature type="compositionally biased region" description="Low complexity" evidence="1">
    <location>
        <begin position="34"/>
        <end position="48"/>
    </location>
</feature>
<dbReference type="Pfam" id="PF10104">
    <property type="entry name" value="Brr6_like_C_C"/>
    <property type="match status" value="1"/>
</dbReference>
<evidence type="ECO:0000259" key="3">
    <source>
        <dbReference type="SMART" id="SM01042"/>
    </source>
</evidence>
<dbReference type="InParanoid" id="A0A1Y2G410"/>
<comment type="caution">
    <text evidence="4">The sequence shown here is derived from an EMBL/GenBank/DDBJ whole genome shotgun (WGS) entry which is preliminary data.</text>
</comment>
<feature type="transmembrane region" description="Helical" evidence="2">
    <location>
        <begin position="240"/>
        <end position="265"/>
    </location>
</feature>